<dbReference type="EMBL" id="BGZK01000257">
    <property type="protein sequence ID" value="GBP32254.1"/>
    <property type="molecule type" value="Genomic_DNA"/>
</dbReference>
<proteinExistence type="predicted"/>
<gene>
    <name evidence="2" type="ORF">EVAR_86086_1</name>
</gene>
<keyword evidence="3" id="KW-1185">Reference proteome</keyword>
<protein>
    <submittedName>
        <fullName evidence="2">Uncharacterized protein</fullName>
    </submittedName>
</protein>
<comment type="caution">
    <text evidence="2">The sequence shown here is derived from an EMBL/GenBank/DDBJ whole genome shotgun (WGS) entry which is preliminary data.</text>
</comment>
<sequence>MPLLHQSGQQPWTHTRTEQRSLGPKSPELEIEKKIVYHTNGMSIIDKARFRIGDGIKTRTENGIRPAASSEIEVYREYEQDKNAGAGAARLTLPERGER</sequence>
<evidence type="ECO:0000256" key="1">
    <source>
        <dbReference type="SAM" id="MobiDB-lite"/>
    </source>
</evidence>
<organism evidence="2 3">
    <name type="scientific">Eumeta variegata</name>
    <name type="common">Bagworm moth</name>
    <name type="synonym">Eumeta japonica</name>
    <dbReference type="NCBI Taxonomy" id="151549"/>
    <lineage>
        <taxon>Eukaryota</taxon>
        <taxon>Metazoa</taxon>
        <taxon>Ecdysozoa</taxon>
        <taxon>Arthropoda</taxon>
        <taxon>Hexapoda</taxon>
        <taxon>Insecta</taxon>
        <taxon>Pterygota</taxon>
        <taxon>Neoptera</taxon>
        <taxon>Endopterygota</taxon>
        <taxon>Lepidoptera</taxon>
        <taxon>Glossata</taxon>
        <taxon>Ditrysia</taxon>
        <taxon>Tineoidea</taxon>
        <taxon>Psychidae</taxon>
        <taxon>Oiketicinae</taxon>
        <taxon>Eumeta</taxon>
    </lineage>
</organism>
<feature type="region of interest" description="Disordered" evidence="1">
    <location>
        <begin position="1"/>
        <end position="28"/>
    </location>
</feature>
<feature type="compositionally biased region" description="Polar residues" evidence="1">
    <location>
        <begin position="1"/>
        <end position="14"/>
    </location>
</feature>
<evidence type="ECO:0000313" key="3">
    <source>
        <dbReference type="Proteomes" id="UP000299102"/>
    </source>
</evidence>
<reference evidence="2 3" key="1">
    <citation type="journal article" date="2019" name="Commun. Biol.">
        <title>The bagworm genome reveals a unique fibroin gene that provides high tensile strength.</title>
        <authorList>
            <person name="Kono N."/>
            <person name="Nakamura H."/>
            <person name="Ohtoshi R."/>
            <person name="Tomita M."/>
            <person name="Numata K."/>
            <person name="Arakawa K."/>
        </authorList>
    </citation>
    <scope>NUCLEOTIDE SEQUENCE [LARGE SCALE GENOMIC DNA]</scope>
</reference>
<dbReference type="AlphaFoldDB" id="A0A4C1V2E7"/>
<evidence type="ECO:0000313" key="2">
    <source>
        <dbReference type="EMBL" id="GBP32254.1"/>
    </source>
</evidence>
<accession>A0A4C1V2E7</accession>
<name>A0A4C1V2E7_EUMVA</name>
<dbReference type="Proteomes" id="UP000299102">
    <property type="component" value="Unassembled WGS sequence"/>
</dbReference>